<dbReference type="OrthoDB" id="5172636at2"/>
<accession>A0A7J5BHN7</accession>
<evidence type="ECO:0000256" key="3">
    <source>
        <dbReference type="ARBA" id="ARBA00022842"/>
    </source>
</evidence>
<dbReference type="AlphaFoldDB" id="A0A7J5BHN7"/>
<dbReference type="GO" id="GO:0000287">
    <property type="term" value="F:magnesium ion binding"/>
    <property type="evidence" value="ECO:0007669"/>
    <property type="project" value="TreeGrafter"/>
</dbReference>
<evidence type="ECO:0000313" key="8">
    <source>
        <dbReference type="Proteomes" id="UP000433493"/>
    </source>
</evidence>
<evidence type="ECO:0000313" key="7">
    <source>
        <dbReference type="EMBL" id="KAB1645140.1"/>
    </source>
</evidence>
<evidence type="ECO:0000256" key="5">
    <source>
        <dbReference type="PIRSR" id="PIRSR015582-2"/>
    </source>
</evidence>
<dbReference type="InterPro" id="IPR040442">
    <property type="entry name" value="Pyrv_kinase-like_dom_sf"/>
</dbReference>
<keyword evidence="7" id="KW-0456">Lyase</keyword>
<dbReference type="Proteomes" id="UP000433493">
    <property type="component" value="Unassembled WGS sequence"/>
</dbReference>
<proteinExistence type="predicted"/>
<feature type="binding site" evidence="5">
    <location>
        <position position="159"/>
    </location>
    <ligand>
        <name>Mg(2+)</name>
        <dbReference type="ChEBI" id="CHEBI:18420"/>
    </ligand>
</feature>
<name>A0A7J5BHN7_9MICO</name>
<keyword evidence="3 5" id="KW-0460">Magnesium</keyword>
<dbReference type="Gene3D" id="3.20.20.60">
    <property type="entry name" value="Phosphoenolpyruvate-binding domains"/>
    <property type="match status" value="1"/>
</dbReference>
<feature type="binding site" evidence="4">
    <location>
        <position position="68"/>
    </location>
    <ligand>
        <name>substrate</name>
    </ligand>
</feature>
<comment type="caution">
    <text evidence="7">The sequence shown here is derived from an EMBL/GenBank/DDBJ whole genome shotgun (WGS) entry which is preliminary data.</text>
</comment>
<dbReference type="PANTHER" id="PTHR32308:SF0">
    <property type="entry name" value="HPCH_HPAI ALDOLASE_CITRATE LYASE DOMAIN-CONTAINING PROTEIN"/>
    <property type="match status" value="1"/>
</dbReference>
<dbReference type="EMBL" id="WBKB01000001">
    <property type="protein sequence ID" value="KAB1645140.1"/>
    <property type="molecule type" value="Genomic_DNA"/>
</dbReference>
<keyword evidence="2 5" id="KW-0479">Metal-binding</keyword>
<feature type="domain" description="HpcH/HpaI aldolase/citrate lyase" evidence="6">
    <location>
        <begin position="5"/>
        <end position="227"/>
    </location>
</feature>
<dbReference type="RefSeq" id="WP_158051150.1">
    <property type="nucleotide sequence ID" value="NZ_WBKB01000001.1"/>
</dbReference>
<evidence type="ECO:0000259" key="6">
    <source>
        <dbReference type="Pfam" id="PF03328"/>
    </source>
</evidence>
<evidence type="ECO:0000256" key="2">
    <source>
        <dbReference type="ARBA" id="ARBA00022723"/>
    </source>
</evidence>
<gene>
    <name evidence="7" type="ORF">F8O05_02475</name>
</gene>
<dbReference type="GO" id="GO:0006107">
    <property type="term" value="P:oxaloacetate metabolic process"/>
    <property type="evidence" value="ECO:0007669"/>
    <property type="project" value="TreeGrafter"/>
</dbReference>
<evidence type="ECO:0000256" key="1">
    <source>
        <dbReference type="ARBA" id="ARBA00001946"/>
    </source>
</evidence>
<evidence type="ECO:0000256" key="4">
    <source>
        <dbReference type="PIRSR" id="PIRSR015582-1"/>
    </source>
</evidence>
<sequence length="296" mass="32493">MRPWRSMLFVPGHRTSWVDKAIASGADAITLDLEDSVPEELKPEARAQVRESIDRIRREGVNIGVLVRVNGLPTGQTGFDMEAVVGPGVDAIFAPKIETALDVHRFETLLDYFEARNGGEDIKLVIPMETAKAVVNVEEIAAASPRVGSILGSTAEHADVAREIGFEWTDEGQETLAIRTRVQLAARAAGVHPMTGLWERIKDIDGLREFCLRGRRIGFRGQIAIHPSHVPVINEVFGPDPERRRFFEGMIKAYDAAAAEGAGAVVYEGGHIDKAHVDKAKQWLANADELESMNAR</sequence>
<dbReference type="GO" id="GO:0016829">
    <property type="term" value="F:lyase activity"/>
    <property type="evidence" value="ECO:0007669"/>
    <property type="project" value="UniProtKB-KW"/>
</dbReference>
<feature type="binding site" evidence="4">
    <location>
        <position position="129"/>
    </location>
    <ligand>
        <name>substrate</name>
    </ligand>
</feature>
<reference evidence="7 8" key="1">
    <citation type="submission" date="2019-09" db="EMBL/GenBank/DDBJ databases">
        <title>Phylogeny of genus Pseudoclavibacter and closely related genus.</title>
        <authorList>
            <person name="Li Y."/>
        </authorList>
    </citation>
    <scope>NUCLEOTIDE SEQUENCE [LARGE SCALE GENOMIC DNA]</scope>
    <source>
        <strain evidence="7 8">KCTC 13959</strain>
    </source>
</reference>
<dbReference type="InterPro" id="IPR015813">
    <property type="entry name" value="Pyrv/PenolPyrv_kinase-like_dom"/>
</dbReference>
<protein>
    <submittedName>
        <fullName evidence="7">CoA ester lyase</fullName>
    </submittedName>
</protein>
<dbReference type="Pfam" id="PF03328">
    <property type="entry name" value="HpcH_HpaI"/>
    <property type="match status" value="1"/>
</dbReference>
<dbReference type="InterPro" id="IPR011206">
    <property type="entry name" value="Citrate_lyase_beta/mcl1/mcl2"/>
</dbReference>
<dbReference type="SUPFAM" id="SSF51621">
    <property type="entry name" value="Phosphoenolpyruvate/pyruvate domain"/>
    <property type="match status" value="1"/>
</dbReference>
<organism evidence="7 8">
    <name type="scientific">Gulosibacter chungangensis</name>
    <dbReference type="NCBI Taxonomy" id="979746"/>
    <lineage>
        <taxon>Bacteria</taxon>
        <taxon>Bacillati</taxon>
        <taxon>Actinomycetota</taxon>
        <taxon>Actinomycetes</taxon>
        <taxon>Micrococcales</taxon>
        <taxon>Microbacteriaceae</taxon>
        <taxon>Gulosibacter</taxon>
    </lineage>
</organism>
<dbReference type="PANTHER" id="PTHR32308">
    <property type="entry name" value="LYASE BETA SUBUNIT, PUTATIVE (AFU_ORTHOLOGUE AFUA_4G13030)-RELATED"/>
    <property type="match status" value="1"/>
</dbReference>
<comment type="cofactor">
    <cofactor evidence="1">
        <name>Mg(2+)</name>
        <dbReference type="ChEBI" id="CHEBI:18420"/>
    </cofactor>
</comment>
<keyword evidence="8" id="KW-1185">Reference proteome</keyword>
<dbReference type="InterPro" id="IPR005000">
    <property type="entry name" value="Aldolase/citrate-lyase_domain"/>
</dbReference>
<feature type="binding site" evidence="5">
    <location>
        <position position="129"/>
    </location>
    <ligand>
        <name>Mg(2+)</name>
        <dbReference type="ChEBI" id="CHEBI:18420"/>
    </ligand>
</feature>
<dbReference type="PIRSF" id="PIRSF015582">
    <property type="entry name" value="Cit_lyase_B"/>
    <property type="match status" value="1"/>
</dbReference>